<accession>A0ABV6RSS4</accession>
<evidence type="ECO:0000313" key="3">
    <source>
        <dbReference type="Proteomes" id="UP001589896"/>
    </source>
</evidence>
<evidence type="ECO:0008006" key="4">
    <source>
        <dbReference type="Google" id="ProtNLM"/>
    </source>
</evidence>
<keyword evidence="1" id="KW-0732">Signal</keyword>
<name>A0ABV6RSS4_9GAMM</name>
<proteinExistence type="predicted"/>
<evidence type="ECO:0000256" key="1">
    <source>
        <dbReference type="SAM" id="SignalP"/>
    </source>
</evidence>
<dbReference type="RefSeq" id="WP_386670290.1">
    <property type="nucleotide sequence ID" value="NZ_JBHLTG010000004.1"/>
</dbReference>
<keyword evidence="3" id="KW-1185">Reference proteome</keyword>
<protein>
    <recommendedName>
        <fullName evidence="4">Polymer-forming cytoskeletal protein</fullName>
    </recommendedName>
</protein>
<dbReference type="Proteomes" id="UP001589896">
    <property type="component" value="Unassembled WGS sequence"/>
</dbReference>
<organism evidence="2 3">
    <name type="scientific">Lysobacter korlensis</name>
    <dbReference type="NCBI Taxonomy" id="553636"/>
    <lineage>
        <taxon>Bacteria</taxon>
        <taxon>Pseudomonadati</taxon>
        <taxon>Pseudomonadota</taxon>
        <taxon>Gammaproteobacteria</taxon>
        <taxon>Lysobacterales</taxon>
        <taxon>Lysobacteraceae</taxon>
        <taxon>Lysobacter</taxon>
    </lineage>
</organism>
<sequence>MFLRSALAASLGLALASPALAVDQNIEKVNGSITAEAGSRYGQLETVNGSIRVGASARTGSIETVNGGVHVDENARVGGVETVNGAIRVGPGSTLAGNVGTVNGGIFIDRGGAVRGAVETVNGAIGLVDTDVDKGISTVNGDITVGVGSHVRGGIRVEKQPQWLGMGIRRKPRIVIGPQARVDGPLVFERDVVLYVHDSAKTGAITGAQAIRFSTPTPPDKN</sequence>
<comment type="caution">
    <text evidence="2">The sequence shown here is derived from an EMBL/GenBank/DDBJ whole genome shotgun (WGS) entry which is preliminary data.</text>
</comment>
<reference evidence="2 3" key="1">
    <citation type="submission" date="2024-09" db="EMBL/GenBank/DDBJ databases">
        <authorList>
            <person name="Sun Q."/>
            <person name="Mori K."/>
        </authorList>
    </citation>
    <scope>NUCLEOTIDE SEQUENCE [LARGE SCALE GENOMIC DNA]</scope>
    <source>
        <strain evidence="2 3">KCTC 23076</strain>
    </source>
</reference>
<feature type="signal peptide" evidence="1">
    <location>
        <begin position="1"/>
        <end position="21"/>
    </location>
</feature>
<evidence type="ECO:0000313" key="2">
    <source>
        <dbReference type="EMBL" id="MFC0679452.1"/>
    </source>
</evidence>
<dbReference type="EMBL" id="JBHLTG010000004">
    <property type="protein sequence ID" value="MFC0679452.1"/>
    <property type="molecule type" value="Genomic_DNA"/>
</dbReference>
<gene>
    <name evidence="2" type="ORF">ACFFGH_16570</name>
</gene>
<feature type="chain" id="PRO_5046633840" description="Polymer-forming cytoskeletal protein" evidence="1">
    <location>
        <begin position="22"/>
        <end position="222"/>
    </location>
</feature>